<protein>
    <submittedName>
        <fullName evidence="2">DUF4044 domain-containing protein</fullName>
    </submittedName>
</protein>
<dbReference type="InterPro" id="IPR025270">
    <property type="entry name" value="DUF4044"/>
</dbReference>
<dbReference type="Pfam" id="PF13253">
    <property type="entry name" value="DUF4044"/>
    <property type="match status" value="1"/>
</dbReference>
<feature type="transmembrane region" description="Helical" evidence="1">
    <location>
        <begin position="12"/>
        <end position="37"/>
    </location>
</feature>
<evidence type="ECO:0000313" key="3">
    <source>
        <dbReference type="Proteomes" id="UP001522905"/>
    </source>
</evidence>
<gene>
    <name evidence="2" type="ORF">LNP07_04435</name>
</gene>
<name>A0ABT0I212_9LACO</name>
<sequence>MAKKKKTGFQKVTMIFVWIMIILMVGGLILGSLISLMNN</sequence>
<keyword evidence="3" id="KW-1185">Reference proteome</keyword>
<keyword evidence="1" id="KW-0472">Membrane</keyword>
<dbReference type="Proteomes" id="UP001522905">
    <property type="component" value="Unassembled WGS sequence"/>
</dbReference>
<accession>A0ABT0I212</accession>
<organism evidence="2 3">
    <name type="scientific">Apilactobacillus xinyiensis</name>
    <dbReference type="NCBI Taxonomy" id="2841032"/>
    <lineage>
        <taxon>Bacteria</taxon>
        <taxon>Bacillati</taxon>
        <taxon>Bacillota</taxon>
        <taxon>Bacilli</taxon>
        <taxon>Lactobacillales</taxon>
        <taxon>Lactobacillaceae</taxon>
        <taxon>Apilactobacillus</taxon>
    </lineage>
</organism>
<evidence type="ECO:0000313" key="2">
    <source>
        <dbReference type="EMBL" id="MCK8624758.1"/>
    </source>
</evidence>
<comment type="caution">
    <text evidence="2">The sequence shown here is derived from an EMBL/GenBank/DDBJ whole genome shotgun (WGS) entry which is preliminary data.</text>
</comment>
<evidence type="ECO:0000256" key="1">
    <source>
        <dbReference type="SAM" id="Phobius"/>
    </source>
</evidence>
<dbReference type="RefSeq" id="WP_220728226.1">
    <property type="nucleotide sequence ID" value="NZ_BPLL01000002.1"/>
</dbReference>
<keyword evidence="1" id="KW-1133">Transmembrane helix</keyword>
<reference evidence="2 3" key="1">
    <citation type="submission" date="2021-11" db="EMBL/GenBank/DDBJ databases">
        <title>Comparative genomics of bee honey and flower isolates.</title>
        <authorList>
            <person name="Bechtner J.D."/>
            <person name="Gallus M.K."/>
            <person name="Ehrmann M."/>
        </authorList>
    </citation>
    <scope>NUCLEOTIDE SEQUENCE [LARGE SCALE GENOMIC DNA]</scope>
    <source>
        <strain evidence="2 3">M161</strain>
    </source>
</reference>
<keyword evidence="1" id="KW-0812">Transmembrane</keyword>
<dbReference type="EMBL" id="JAJIAO010000003">
    <property type="protein sequence ID" value="MCK8624758.1"/>
    <property type="molecule type" value="Genomic_DNA"/>
</dbReference>
<proteinExistence type="predicted"/>